<evidence type="ECO:0000256" key="1">
    <source>
        <dbReference type="SAM" id="MobiDB-lite"/>
    </source>
</evidence>
<dbReference type="PROSITE" id="PS50914">
    <property type="entry name" value="BON"/>
    <property type="match status" value="1"/>
</dbReference>
<protein>
    <submittedName>
        <fullName evidence="3">Transporter</fullName>
    </submittedName>
</protein>
<feature type="domain" description="BON" evidence="2">
    <location>
        <begin position="132"/>
        <end position="200"/>
    </location>
</feature>
<dbReference type="InterPro" id="IPR007055">
    <property type="entry name" value="BON_dom"/>
</dbReference>
<accession>A0A2T4JQ63</accession>
<organism evidence="3 4">
    <name type="scientific">Cereibacter changlensis JA139</name>
    <dbReference type="NCBI Taxonomy" id="1188249"/>
    <lineage>
        <taxon>Bacteria</taxon>
        <taxon>Pseudomonadati</taxon>
        <taxon>Pseudomonadota</taxon>
        <taxon>Alphaproteobacteria</taxon>
        <taxon>Rhodobacterales</taxon>
        <taxon>Paracoccaceae</taxon>
        <taxon>Cereibacter</taxon>
    </lineage>
</organism>
<feature type="compositionally biased region" description="Basic and acidic residues" evidence="1">
    <location>
        <begin position="21"/>
        <end position="30"/>
    </location>
</feature>
<sequence>MADPKTAKTPTAKTPTATTHETAEQGDPRDPYATGDAARPGSATMVDDERADGPASNDVEDTARTDLSGFDVELPPDARAPGTHNPGLSDENAADGWREYDSDTEWAGDSPYPDVPEDDDAETEPSSARVEEGADLMQTATTLLEEDATLDIEDLSIELRGQTLILRGSAATEDDRERAEAIVSALPGIANVDNELEVVSA</sequence>
<evidence type="ECO:0000259" key="2">
    <source>
        <dbReference type="PROSITE" id="PS50914"/>
    </source>
</evidence>
<dbReference type="AlphaFoldDB" id="A0A2T4JQ63"/>
<feature type="region of interest" description="Disordered" evidence="1">
    <location>
        <begin position="1"/>
        <end position="133"/>
    </location>
</feature>
<name>A0A2T4JQ63_9RHOB</name>
<evidence type="ECO:0000313" key="3">
    <source>
        <dbReference type="EMBL" id="PTE20026.1"/>
    </source>
</evidence>
<comment type="caution">
    <text evidence="3">The sequence shown here is derived from an EMBL/GenBank/DDBJ whole genome shotgun (WGS) entry which is preliminary data.</text>
</comment>
<proteinExistence type="predicted"/>
<dbReference type="Proteomes" id="UP000241010">
    <property type="component" value="Unassembled WGS sequence"/>
</dbReference>
<evidence type="ECO:0000313" key="4">
    <source>
        <dbReference type="Proteomes" id="UP000241010"/>
    </source>
</evidence>
<dbReference type="EMBL" id="PZKG01000146">
    <property type="protein sequence ID" value="PTE20026.1"/>
    <property type="molecule type" value="Genomic_DNA"/>
</dbReference>
<feature type="compositionally biased region" description="Low complexity" evidence="1">
    <location>
        <begin position="7"/>
        <end position="19"/>
    </location>
</feature>
<dbReference type="OrthoDB" id="7691632at2"/>
<dbReference type="Gene3D" id="3.30.1340.30">
    <property type="match status" value="1"/>
</dbReference>
<gene>
    <name evidence="3" type="ORF">C5F48_19745</name>
</gene>
<dbReference type="Pfam" id="PF04972">
    <property type="entry name" value="BON"/>
    <property type="match status" value="1"/>
</dbReference>
<reference evidence="3 4" key="1">
    <citation type="submission" date="2018-03" db="EMBL/GenBank/DDBJ databases">
        <title>Cereibacter changlensis.</title>
        <authorList>
            <person name="Meyer T.E."/>
            <person name="Miller S."/>
            <person name="Lodha T."/>
            <person name="Gandham S."/>
            <person name="Chintalapati S."/>
            <person name="Chintalapati V.R."/>
        </authorList>
    </citation>
    <scope>NUCLEOTIDE SEQUENCE [LARGE SCALE GENOMIC DNA]</scope>
    <source>
        <strain evidence="3 4">JA139</strain>
    </source>
</reference>
<dbReference type="RefSeq" id="WP_107665523.1">
    <property type="nucleotide sequence ID" value="NZ_PZKG01000146.1"/>
</dbReference>
<keyword evidence="4" id="KW-1185">Reference proteome</keyword>